<dbReference type="EMBL" id="AOHV01000003">
    <property type="protein sequence ID" value="ELY41554.1"/>
    <property type="molecule type" value="Genomic_DNA"/>
</dbReference>
<reference evidence="1 3" key="1">
    <citation type="journal article" date="2010" name="J. Bacteriol.">
        <title>Complete genome sequence of Halalkalicoccus jeotgali B3(T), an extremely halophilic archaeon.</title>
        <authorList>
            <person name="Roh S.W."/>
            <person name="Nam Y.D."/>
            <person name="Nam S.H."/>
            <person name="Choi S.H."/>
            <person name="Park H.S."/>
            <person name="Bae J.W."/>
        </authorList>
    </citation>
    <scope>NUCLEOTIDE SEQUENCE [LARGE SCALE GENOMIC DNA]</scope>
    <source>
        <strain evidence="1">B3</strain>
        <strain evidence="3">DSM 18796 / CECT 7217 / JCM 14584 / KCTC 4019 / B3</strain>
        <plasmid evidence="3">2</plasmid>
    </source>
</reference>
<dbReference type="HOGENOM" id="CLU_3194383_0_0_2"/>
<dbReference type="AlphaFoldDB" id="D8JCH1"/>
<evidence type="ECO:0000313" key="2">
    <source>
        <dbReference type="EMBL" id="ELY41554.1"/>
    </source>
</evidence>
<protein>
    <submittedName>
        <fullName evidence="1">Uncharacterized protein</fullName>
    </submittedName>
</protein>
<keyword evidence="4" id="KW-1185">Reference proteome</keyword>
<dbReference type="Proteomes" id="UP000011645">
    <property type="component" value="Unassembled WGS sequence"/>
</dbReference>
<accession>D8JCH1</accession>
<proteinExistence type="predicted"/>
<dbReference type="KEGG" id="hje:HacjB3_18693"/>
<evidence type="ECO:0000313" key="1">
    <source>
        <dbReference type="EMBL" id="ADJ17078.1"/>
    </source>
</evidence>
<reference evidence="2 4" key="2">
    <citation type="journal article" date="2014" name="PLoS Genet.">
        <title>Phylogenetically driven sequencing of extremely halophilic archaea reveals strategies for static and dynamic osmo-response.</title>
        <authorList>
            <person name="Becker E.A."/>
            <person name="Seitzer P.M."/>
            <person name="Tritt A."/>
            <person name="Larsen D."/>
            <person name="Krusor M."/>
            <person name="Yao A.I."/>
            <person name="Wu D."/>
            <person name="Madern D."/>
            <person name="Eisen J.A."/>
            <person name="Darling A.E."/>
            <person name="Facciotti M.T."/>
        </authorList>
    </citation>
    <scope>NUCLEOTIDE SEQUENCE [LARGE SCALE GENOMIC DNA]</scope>
    <source>
        <strain evidence="2">B3</strain>
        <strain evidence="4">DSM 18796 / CECT 7217 / JCM 14584 / KCTC 4019 / B3</strain>
    </source>
</reference>
<keyword evidence="1" id="KW-0614">Plasmid</keyword>
<organism evidence="1 3">
    <name type="scientific">Halalkalicoccus jeotgali (strain DSM 18796 / CECT 7217 / JCM 14584 / KCTC 4019 / B3)</name>
    <dbReference type="NCBI Taxonomy" id="795797"/>
    <lineage>
        <taxon>Archaea</taxon>
        <taxon>Methanobacteriati</taxon>
        <taxon>Methanobacteriota</taxon>
        <taxon>Stenosarchaea group</taxon>
        <taxon>Halobacteria</taxon>
        <taxon>Halobacteriales</taxon>
        <taxon>Halococcaceae</taxon>
        <taxon>Halalkalicoccus</taxon>
    </lineage>
</organism>
<evidence type="ECO:0000313" key="3">
    <source>
        <dbReference type="Proteomes" id="UP000000390"/>
    </source>
</evidence>
<gene>
    <name evidence="1" type="ordered locus">HacjB3_18693</name>
    <name evidence="2" type="ORF">C497_00725</name>
</gene>
<evidence type="ECO:0000313" key="4">
    <source>
        <dbReference type="Proteomes" id="UP000011645"/>
    </source>
</evidence>
<name>D8JCH1_HALJB</name>
<dbReference type="Proteomes" id="UP000000390">
    <property type="component" value="Plasmid 2"/>
</dbReference>
<sequence length="45" mass="4900">MSGVLIESLSISLSNNFAVIDDYDTSGELGILIALIIEQCIKRML</sequence>
<geneLocation type="plasmid" evidence="1 3">
    <name>2</name>
</geneLocation>
<dbReference type="EMBL" id="CP002064">
    <property type="protein sequence ID" value="ADJ17078.1"/>
    <property type="molecule type" value="Genomic_DNA"/>
</dbReference>